<sequence length="580" mass="65151">MGYFATNAIQAISSRIVNAVTSNPTIFLIYAILTTTLALFLWTKTRRRTNGLPLPPQPPSKPILGHLTDLIRENQARRWHLKLEGWAREYGAIFGVRTGYIVDYYINSDVLVKNQRKVIQQLLTSPQQAGKIVPFLEYETMRFLRDNVLEPSGGLSGIQLLRGIERYTYSAFAMVIMGMDVPDADDSVIDFLQESEYQIINTFPGTNIIDLVPSLGKLPLFLKPWERHGRARYRRDLSWGMKRVKIVEEAIARGDSSFEGTFLGSALADESLKGMSCKEELAILSSALIVASADTSRMTTWSFVEAMLQFPEAQARAQAAIDKAVGNRPPTYEDYARIPYIRMLLKEVWRWRPPVALGHPHITSREVEVGGFRLPKGARIHLNAYRDPARHEDPDRFRPERFENDGTTTMESINAQDPTKRDHFAFGAGRRVCPGYTVAERSAVVTMMRILWAFKILPAEGAKTPLEFADYADSLPGNPGKNMPVRFQCRSEERKRVILKAFEEMESGRGEKFSIAAPVLPFMTGVTADSAPDGALLAQRQIYPACAPCNNGREPPFLIEANWSGYALCCKNFGPIPPVR</sequence>
<comment type="caution">
    <text evidence="9">The sequence shown here is derived from an EMBL/GenBank/DDBJ whole genome shotgun (WGS) entry which is preliminary data.</text>
</comment>
<dbReference type="EMBL" id="MPDP01000046">
    <property type="protein sequence ID" value="KAK1489321.1"/>
    <property type="molecule type" value="Genomic_DNA"/>
</dbReference>
<keyword evidence="2 6" id="KW-0479">Metal-binding</keyword>
<reference evidence="9" key="1">
    <citation type="submission" date="2016-11" db="EMBL/GenBank/DDBJ databases">
        <title>The genome sequence of Colletotrichum cuscutae.</title>
        <authorList>
            <person name="Baroncelli R."/>
        </authorList>
    </citation>
    <scope>NUCLEOTIDE SEQUENCE</scope>
    <source>
        <strain evidence="9">IMI 304802</strain>
    </source>
</reference>
<comment type="similarity">
    <text evidence="1 7">Belongs to the cytochrome P450 family.</text>
</comment>
<evidence type="ECO:0000313" key="10">
    <source>
        <dbReference type="Proteomes" id="UP001239213"/>
    </source>
</evidence>
<name>A0AAI9VI52_9PEZI</name>
<evidence type="ECO:0000256" key="1">
    <source>
        <dbReference type="ARBA" id="ARBA00010617"/>
    </source>
</evidence>
<feature type="binding site" description="axial binding residue" evidence="6">
    <location>
        <position position="433"/>
    </location>
    <ligand>
        <name>heme</name>
        <dbReference type="ChEBI" id="CHEBI:30413"/>
    </ligand>
    <ligandPart>
        <name>Fe</name>
        <dbReference type="ChEBI" id="CHEBI:18248"/>
    </ligandPart>
</feature>
<organism evidence="9 10">
    <name type="scientific">Colletotrichum cuscutae</name>
    <dbReference type="NCBI Taxonomy" id="1209917"/>
    <lineage>
        <taxon>Eukaryota</taxon>
        <taxon>Fungi</taxon>
        <taxon>Dikarya</taxon>
        <taxon>Ascomycota</taxon>
        <taxon>Pezizomycotina</taxon>
        <taxon>Sordariomycetes</taxon>
        <taxon>Hypocreomycetidae</taxon>
        <taxon>Glomerellales</taxon>
        <taxon>Glomerellaceae</taxon>
        <taxon>Colletotrichum</taxon>
        <taxon>Colletotrichum acutatum species complex</taxon>
    </lineage>
</organism>
<evidence type="ECO:0000256" key="8">
    <source>
        <dbReference type="SAM" id="Phobius"/>
    </source>
</evidence>
<evidence type="ECO:0000313" key="9">
    <source>
        <dbReference type="EMBL" id="KAK1489321.1"/>
    </source>
</evidence>
<dbReference type="PANTHER" id="PTHR46300:SF2">
    <property type="entry name" value="CYTOCHROME P450 MONOOXYGENASE ALNH-RELATED"/>
    <property type="match status" value="1"/>
</dbReference>
<dbReference type="InterPro" id="IPR001128">
    <property type="entry name" value="Cyt_P450"/>
</dbReference>
<evidence type="ECO:0000256" key="6">
    <source>
        <dbReference type="PIRSR" id="PIRSR602401-1"/>
    </source>
</evidence>
<evidence type="ECO:0008006" key="11">
    <source>
        <dbReference type="Google" id="ProtNLM"/>
    </source>
</evidence>
<dbReference type="InterPro" id="IPR036396">
    <property type="entry name" value="Cyt_P450_sf"/>
</dbReference>
<dbReference type="Gene3D" id="1.10.630.10">
    <property type="entry name" value="Cytochrome P450"/>
    <property type="match status" value="1"/>
</dbReference>
<dbReference type="AlphaFoldDB" id="A0AAI9VI52"/>
<dbReference type="GO" id="GO:0020037">
    <property type="term" value="F:heme binding"/>
    <property type="evidence" value="ECO:0007669"/>
    <property type="project" value="InterPro"/>
</dbReference>
<gene>
    <name evidence="9" type="ORF">CCUS01_03368</name>
</gene>
<comment type="cofactor">
    <cofactor evidence="6">
        <name>heme</name>
        <dbReference type="ChEBI" id="CHEBI:30413"/>
    </cofactor>
</comment>
<keyword evidence="4 6" id="KW-0408">Iron</keyword>
<dbReference type="InterPro" id="IPR002401">
    <property type="entry name" value="Cyt_P450_E_grp-I"/>
</dbReference>
<keyword evidence="8" id="KW-0472">Membrane</keyword>
<keyword evidence="8" id="KW-1133">Transmembrane helix</keyword>
<dbReference type="SUPFAM" id="SSF48264">
    <property type="entry name" value="Cytochrome P450"/>
    <property type="match status" value="1"/>
</dbReference>
<protein>
    <recommendedName>
        <fullName evidence="11">Cytochrome P450</fullName>
    </recommendedName>
</protein>
<keyword evidence="10" id="KW-1185">Reference proteome</keyword>
<dbReference type="PANTHER" id="PTHR46300">
    <property type="entry name" value="P450, PUTATIVE (EUROFUNG)-RELATED-RELATED"/>
    <property type="match status" value="1"/>
</dbReference>
<dbReference type="InterPro" id="IPR017972">
    <property type="entry name" value="Cyt_P450_CS"/>
</dbReference>
<evidence type="ECO:0000256" key="2">
    <source>
        <dbReference type="ARBA" id="ARBA00022723"/>
    </source>
</evidence>
<proteinExistence type="inferred from homology"/>
<evidence type="ECO:0000256" key="4">
    <source>
        <dbReference type="ARBA" id="ARBA00023004"/>
    </source>
</evidence>
<dbReference type="GO" id="GO:0005506">
    <property type="term" value="F:iron ion binding"/>
    <property type="evidence" value="ECO:0007669"/>
    <property type="project" value="InterPro"/>
</dbReference>
<feature type="transmembrane region" description="Helical" evidence="8">
    <location>
        <begin position="25"/>
        <end position="42"/>
    </location>
</feature>
<evidence type="ECO:0000256" key="3">
    <source>
        <dbReference type="ARBA" id="ARBA00023002"/>
    </source>
</evidence>
<accession>A0AAI9VI52</accession>
<dbReference type="Pfam" id="PF00067">
    <property type="entry name" value="p450"/>
    <property type="match status" value="1"/>
</dbReference>
<keyword evidence="5 7" id="KW-0503">Monooxygenase</keyword>
<evidence type="ECO:0000256" key="5">
    <source>
        <dbReference type="ARBA" id="ARBA00023033"/>
    </source>
</evidence>
<dbReference type="PROSITE" id="PS00086">
    <property type="entry name" value="CYTOCHROME_P450"/>
    <property type="match status" value="1"/>
</dbReference>
<keyword evidence="3 7" id="KW-0560">Oxidoreductase</keyword>
<keyword evidence="6 7" id="KW-0349">Heme</keyword>
<dbReference type="InterPro" id="IPR050364">
    <property type="entry name" value="Cytochrome_P450_fung"/>
</dbReference>
<dbReference type="GO" id="GO:0004497">
    <property type="term" value="F:monooxygenase activity"/>
    <property type="evidence" value="ECO:0007669"/>
    <property type="project" value="UniProtKB-KW"/>
</dbReference>
<dbReference type="PRINTS" id="PR00463">
    <property type="entry name" value="EP450I"/>
</dbReference>
<keyword evidence="8" id="KW-0812">Transmembrane</keyword>
<dbReference type="Proteomes" id="UP001239213">
    <property type="component" value="Unassembled WGS sequence"/>
</dbReference>
<dbReference type="GO" id="GO:0016705">
    <property type="term" value="F:oxidoreductase activity, acting on paired donors, with incorporation or reduction of molecular oxygen"/>
    <property type="evidence" value="ECO:0007669"/>
    <property type="project" value="InterPro"/>
</dbReference>
<evidence type="ECO:0000256" key="7">
    <source>
        <dbReference type="RuleBase" id="RU000461"/>
    </source>
</evidence>